<feature type="compositionally biased region" description="Polar residues" evidence="1">
    <location>
        <begin position="81"/>
        <end position="90"/>
    </location>
</feature>
<name>A0A2D3I5S5_9VIRU</name>
<feature type="region of interest" description="Disordered" evidence="1">
    <location>
        <begin position="68"/>
        <end position="90"/>
    </location>
</feature>
<sequence>MLSVSVALRRSSKPVHSLSVPSGRVMPSKNFAVTSHSPGCITILPGKPSNMSKKSFPTSEVQVAAAGTAAGSVGEVLPATERSSPLTNEE</sequence>
<evidence type="ECO:0000313" key="2">
    <source>
        <dbReference type="EMBL" id="ATU83737.1"/>
    </source>
</evidence>
<dbReference type="Proteomes" id="UP000267516">
    <property type="component" value="Segment"/>
</dbReference>
<accession>A0A2D3I5S5</accession>
<dbReference type="EMBL" id="MF768985">
    <property type="protein sequence ID" value="ATU83737.1"/>
    <property type="molecule type" value="Genomic_DNA"/>
</dbReference>
<protein>
    <submittedName>
        <fullName evidence="2">ORF1187</fullName>
    </submittedName>
</protein>
<reference evidence="2" key="1">
    <citation type="journal article" date="2018" name="Aquaculture">
        <title>Complete genome sequence of a white spot syndrome virus associated with a disease incursion in Australia.</title>
        <authorList>
            <person name="Oakey J."/>
            <person name="Smith C.S."/>
        </authorList>
    </citation>
    <scope>NUCLEOTIDE SEQUENCE [LARGE SCALE GENOMIC DNA]</scope>
    <source>
        <strain evidence="2">WSSV-AU</strain>
    </source>
</reference>
<evidence type="ECO:0000256" key="1">
    <source>
        <dbReference type="SAM" id="MobiDB-lite"/>
    </source>
</evidence>
<organism evidence="2">
    <name type="scientific">White spot syndrome virus</name>
    <dbReference type="NCBI Taxonomy" id="342409"/>
    <lineage>
        <taxon>Viruses</taxon>
        <taxon>Viruses incertae sedis</taxon>
        <taxon>Naldaviricetes</taxon>
        <taxon>Nimaviridae</taxon>
        <taxon>Whispovirus</taxon>
    </lineage>
</organism>
<proteinExistence type="predicted"/>
<feature type="region of interest" description="Disordered" evidence="1">
    <location>
        <begin position="1"/>
        <end position="21"/>
    </location>
</feature>